<evidence type="ECO:0000313" key="11">
    <source>
        <dbReference type="Proteomes" id="UP001612741"/>
    </source>
</evidence>
<gene>
    <name evidence="10" type="primary">rodA</name>
    <name evidence="10" type="ORF">ACIBG2_34535</name>
</gene>
<comment type="pathway">
    <text evidence="2">Cell wall biogenesis; peptidoglycan biosynthesis.</text>
</comment>
<dbReference type="RefSeq" id="WP_397087892.1">
    <property type="nucleotide sequence ID" value="NZ_JBITGY010000010.1"/>
</dbReference>
<feature type="transmembrane region" description="Helical" evidence="9">
    <location>
        <begin position="346"/>
        <end position="364"/>
    </location>
</feature>
<comment type="caution">
    <text evidence="10">The sequence shown here is derived from an EMBL/GenBank/DDBJ whole genome shotgun (WGS) entry which is preliminary data.</text>
</comment>
<dbReference type="PANTHER" id="PTHR30474:SF14">
    <property type="entry name" value="CELL CYCLE PROTEIN"/>
    <property type="match status" value="1"/>
</dbReference>
<dbReference type="PANTHER" id="PTHR30474">
    <property type="entry name" value="CELL CYCLE PROTEIN"/>
    <property type="match status" value="1"/>
</dbReference>
<evidence type="ECO:0000313" key="10">
    <source>
        <dbReference type="EMBL" id="MFI6502538.1"/>
    </source>
</evidence>
<dbReference type="InterPro" id="IPR011923">
    <property type="entry name" value="RodA/MrdB"/>
</dbReference>
<evidence type="ECO:0000256" key="9">
    <source>
        <dbReference type="SAM" id="Phobius"/>
    </source>
</evidence>
<protein>
    <recommendedName>
        <fullName evidence="7">peptidoglycan glycosyltransferase</fullName>
        <ecNumber evidence="7">2.4.99.28</ecNumber>
    </recommendedName>
</protein>
<keyword evidence="3 9" id="KW-0812">Transmembrane</keyword>
<evidence type="ECO:0000256" key="4">
    <source>
        <dbReference type="ARBA" id="ARBA00022960"/>
    </source>
</evidence>
<feature type="transmembrane region" description="Helical" evidence="9">
    <location>
        <begin position="171"/>
        <end position="189"/>
    </location>
</feature>
<dbReference type="PROSITE" id="PS00428">
    <property type="entry name" value="FTSW_RODA_SPOVE"/>
    <property type="match status" value="1"/>
</dbReference>
<comment type="subcellular location">
    <subcellularLocation>
        <location evidence="1">Membrane</location>
        <topology evidence="1">Multi-pass membrane protein</topology>
    </subcellularLocation>
</comment>
<dbReference type="NCBIfam" id="TIGR02210">
    <property type="entry name" value="rodA_shape"/>
    <property type="match status" value="1"/>
</dbReference>
<accession>A0ABW7Z2X6</accession>
<dbReference type="InterPro" id="IPR001182">
    <property type="entry name" value="FtsW/RodA"/>
</dbReference>
<sequence>MKARRPLRAPRLDWILAAAALALCGTGALLVWSATESRLLDSGEDPLTYLNRQLLNIAAGVAAMIVLTLTGHRTLRAYTPWAYLAACLALAAVLTPLGRTVNGAQAWLGLGPLQVQPSEPAKLALVLALAAVLAERGDGERRPTWRQVLPALALAAPPGLLILLQPDMGTLLILAAVVLGALFAAGVALRWTAALLVTAGAAGAAALFLGLLQPHQVSRLIAFAEPGADPLGAGYTAKEALVTVGSGGTFGRGLFNGDQTAGRFVPEQHTDFVFTVAGEELGFLGSALIVALLAVVFWRGLRIAGRADSHGSVTAAAVVCWLAVQTFVNVGMALGLAPVIGVPLPLVSYGGSATVATLAAIGVLQSIHRGTQRL</sequence>
<keyword evidence="6 9" id="KW-0472">Membrane</keyword>
<name>A0ABW7Z2X6_9ACTN</name>
<comment type="catalytic activity">
    <reaction evidence="8">
        <text>[GlcNAc-(1-&gt;4)-Mur2Ac(oyl-L-Ala-gamma-D-Glu-L-Lys-D-Ala-D-Ala)](n)-di-trans,octa-cis-undecaprenyl diphosphate + beta-D-GlcNAc-(1-&gt;4)-Mur2Ac(oyl-L-Ala-gamma-D-Glu-L-Lys-D-Ala-D-Ala)-di-trans,octa-cis-undecaprenyl diphosphate = [GlcNAc-(1-&gt;4)-Mur2Ac(oyl-L-Ala-gamma-D-Glu-L-Lys-D-Ala-D-Ala)](n+1)-di-trans,octa-cis-undecaprenyl diphosphate + di-trans,octa-cis-undecaprenyl diphosphate + H(+)</text>
        <dbReference type="Rhea" id="RHEA:23708"/>
        <dbReference type="Rhea" id="RHEA-COMP:9602"/>
        <dbReference type="Rhea" id="RHEA-COMP:9603"/>
        <dbReference type="ChEBI" id="CHEBI:15378"/>
        <dbReference type="ChEBI" id="CHEBI:58405"/>
        <dbReference type="ChEBI" id="CHEBI:60033"/>
        <dbReference type="ChEBI" id="CHEBI:78435"/>
        <dbReference type="EC" id="2.4.99.28"/>
    </reaction>
</comment>
<feature type="transmembrane region" description="Helical" evidence="9">
    <location>
        <begin position="281"/>
        <end position="301"/>
    </location>
</feature>
<dbReference type="EC" id="2.4.99.28" evidence="7"/>
<feature type="transmembrane region" description="Helical" evidence="9">
    <location>
        <begin position="81"/>
        <end position="100"/>
    </location>
</feature>
<feature type="transmembrane region" description="Helical" evidence="9">
    <location>
        <begin position="12"/>
        <end position="33"/>
    </location>
</feature>
<evidence type="ECO:0000256" key="7">
    <source>
        <dbReference type="ARBA" id="ARBA00044770"/>
    </source>
</evidence>
<proteinExistence type="predicted"/>
<dbReference type="Proteomes" id="UP001612741">
    <property type="component" value="Unassembled WGS sequence"/>
</dbReference>
<dbReference type="InterPro" id="IPR018365">
    <property type="entry name" value="Cell_cycle_FtsW-rel_CS"/>
</dbReference>
<reference evidence="10 11" key="1">
    <citation type="submission" date="2024-10" db="EMBL/GenBank/DDBJ databases">
        <title>The Natural Products Discovery Center: Release of the First 8490 Sequenced Strains for Exploring Actinobacteria Biosynthetic Diversity.</title>
        <authorList>
            <person name="Kalkreuter E."/>
            <person name="Kautsar S.A."/>
            <person name="Yang D."/>
            <person name="Bader C.D."/>
            <person name="Teijaro C.N."/>
            <person name="Fluegel L."/>
            <person name="Davis C.M."/>
            <person name="Simpson J.R."/>
            <person name="Lauterbach L."/>
            <person name="Steele A.D."/>
            <person name="Gui C."/>
            <person name="Meng S."/>
            <person name="Li G."/>
            <person name="Viehrig K."/>
            <person name="Ye F."/>
            <person name="Su P."/>
            <person name="Kiefer A.F."/>
            <person name="Nichols A."/>
            <person name="Cepeda A.J."/>
            <person name="Yan W."/>
            <person name="Fan B."/>
            <person name="Jiang Y."/>
            <person name="Adhikari A."/>
            <person name="Zheng C.-J."/>
            <person name="Schuster L."/>
            <person name="Cowan T.M."/>
            <person name="Smanski M.J."/>
            <person name="Chevrette M.G."/>
            <person name="De Carvalho L.P.S."/>
            <person name="Shen B."/>
        </authorList>
    </citation>
    <scope>NUCLEOTIDE SEQUENCE [LARGE SCALE GENOMIC DNA]</scope>
    <source>
        <strain evidence="10 11">NPDC050545</strain>
    </source>
</reference>
<evidence type="ECO:0000256" key="8">
    <source>
        <dbReference type="ARBA" id="ARBA00049902"/>
    </source>
</evidence>
<keyword evidence="5 9" id="KW-1133">Transmembrane helix</keyword>
<feature type="transmembrane region" description="Helical" evidence="9">
    <location>
        <begin position="313"/>
        <end position="340"/>
    </location>
</feature>
<evidence type="ECO:0000256" key="1">
    <source>
        <dbReference type="ARBA" id="ARBA00004141"/>
    </source>
</evidence>
<organism evidence="10 11">
    <name type="scientific">Nonomuraea typhae</name>
    <dbReference type="NCBI Taxonomy" id="2603600"/>
    <lineage>
        <taxon>Bacteria</taxon>
        <taxon>Bacillati</taxon>
        <taxon>Actinomycetota</taxon>
        <taxon>Actinomycetes</taxon>
        <taxon>Streptosporangiales</taxon>
        <taxon>Streptosporangiaceae</taxon>
        <taxon>Nonomuraea</taxon>
    </lineage>
</organism>
<evidence type="ECO:0000256" key="6">
    <source>
        <dbReference type="ARBA" id="ARBA00023136"/>
    </source>
</evidence>
<keyword evidence="11" id="KW-1185">Reference proteome</keyword>
<dbReference type="EMBL" id="JBITGY010000010">
    <property type="protein sequence ID" value="MFI6502538.1"/>
    <property type="molecule type" value="Genomic_DNA"/>
</dbReference>
<feature type="transmembrane region" description="Helical" evidence="9">
    <location>
        <begin position="194"/>
        <end position="212"/>
    </location>
</feature>
<dbReference type="Pfam" id="PF01098">
    <property type="entry name" value="FTSW_RODA_SPOVE"/>
    <property type="match status" value="1"/>
</dbReference>
<evidence type="ECO:0000256" key="2">
    <source>
        <dbReference type="ARBA" id="ARBA00004752"/>
    </source>
</evidence>
<feature type="transmembrane region" description="Helical" evidence="9">
    <location>
        <begin position="53"/>
        <end position="69"/>
    </location>
</feature>
<keyword evidence="4" id="KW-0133">Cell shape</keyword>
<evidence type="ECO:0000256" key="5">
    <source>
        <dbReference type="ARBA" id="ARBA00022989"/>
    </source>
</evidence>
<evidence type="ECO:0000256" key="3">
    <source>
        <dbReference type="ARBA" id="ARBA00022692"/>
    </source>
</evidence>